<name>A0A451DJ55_9GAMM</name>
<dbReference type="RefSeq" id="WP_072666058.1">
    <property type="nucleotide sequence ID" value="NZ_LR217725.1"/>
</dbReference>
<dbReference type="Gene3D" id="2.30.30.220">
    <property type="entry name" value="SspB-like"/>
    <property type="match status" value="1"/>
</dbReference>
<dbReference type="InterPro" id="IPR007481">
    <property type="entry name" value="SspB"/>
</dbReference>
<organism evidence="2 3">
    <name type="scientific">Candidatus Erwinia haradaeae</name>
    <dbReference type="NCBI Taxonomy" id="1922217"/>
    <lineage>
        <taxon>Bacteria</taxon>
        <taxon>Pseudomonadati</taxon>
        <taxon>Pseudomonadota</taxon>
        <taxon>Gammaproteobacteria</taxon>
        <taxon>Enterobacterales</taxon>
        <taxon>Erwiniaceae</taxon>
        <taxon>Erwinia</taxon>
    </lineage>
</organism>
<protein>
    <submittedName>
        <fullName evidence="2">Stringent starvation protein B</fullName>
    </submittedName>
</protein>
<dbReference type="SUPFAM" id="SSF101738">
    <property type="entry name" value="SspB-like"/>
    <property type="match status" value="1"/>
</dbReference>
<dbReference type="NCBIfam" id="NF008769">
    <property type="entry name" value="PRK11798.2-5"/>
    <property type="match status" value="1"/>
</dbReference>
<keyword evidence="3" id="KW-1185">Reference proteome</keyword>
<dbReference type="Proteomes" id="UP000294462">
    <property type="component" value="Chromosome"/>
</dbReference>
<dbReference type="OrthoDB" id="9797358at2"/>
<dbReference type="AlphaFoldDB" id="A0A451DJ55"/>
<dbReference type="Pfam" id="PF04386">
    <property type="entry name" value="SspB"/>
    <property type="match status" value="1"/>
</dbReference>
<evidence type="ECO:0000313" key="2">
    <source>
        <dbReference type="EMBL" id="VFP86706.1"/>
    </source>
</evidence>
<dbReference type="PANTHER" id="PTHR37486">
    <property type="entry name" value="STRINGENT STARVATION PROTEIN B"/>
    <property type="match status" value="1"/>
</dbReference>
<dbReference type="GO" id="GO:0005829">
    <property type="term" value="C:cytosol"/>
    <property type="evidence" value="ECO:0007669"/>
    <property type="project" value="TreeGrafter"/>
</dbReference>
<feature type="compositionally biased region" description="Basic and acidic residues" evidence="1">
    <location>
        <begin position="147"/>
        <end position="162"/>
    </location>
</feature>
<feature type="region of interest" description="Disordered" evidence="1">
    <location>
        <begin position="140"/>
        <end position="170"/>
    </location>
</feature>
<dbReference type="GO" id="GO:0005840">
    <property type="term" value="C:ribosome"/>
    <property type="evidence" value="ECO:0007669"/>
    <property type="project" value="TreeGrafter"/>
</dbReference>
<evidence type="ECO:0000256" key="1">
    <source>
        <dbReference type="SAM" id="MobiDB-lite"/>
    </source>
</evidence>
<evidence type="ECO:0000313" key="3">
    <source>
        <dbReference type="Proteomes" id="UP000294462"/>
    </source>
</evidence>
<dbReference type="GO" id="GO:0045732">
    <property type="term" value="P:positive regulation of protein catabolic process"/>
    <property type="evidence" value="ECO:0007669"/>
    <property type="project" value="TreeGrafter"/>
</dbReference>
<dbReference type="EMBL" id="LR217725">
    <property type="protein sequence ID" value="VFP86706.1"/>
    <property type="molecule type" value="Genomic_DNA"/>
</dbReference>
<proteinExistence type="predicted"/>
<dbReference type="PANTHER" id="PTHR37486:SF1">
    <property type="entry name" value="STRINGENT STARVATION PROTEIN B"/>
    <property type="match status" value="1"/>
</dbReference>
<dbReference type="InterPro" id="IPR036760">
    <property type="entry name" value="SspB-like_sf"/>
</dbReference>
<dbReference type="KEGG" id="ehd:ERCIPSTX3056_139"/>
<sequence length="170" mass="19325">MTDSQSTSCRPYLIRAFYEWLIDNQLTPHLVIDLHIPDVVVPLEYSSNGQIILNISPNAVNDLELGNHKILFTTSFSGILKKISIPPLSVIAIYSRENGEGMIFEQAIEQTIERPPYFNDYTTPIKNNKMLSVINNHHNNQYSINHNHPDKNTQKKSTDDKTGLGLHLVQ</sequence>
<reference evidence="2 3" key="1">
    <citation type="submission" date="2019-02" db="EMBL/GenBank/DDBJ databases">
        <authorList>
            <person name="Manzano-Marin A."/>
            <person name="Manzano-Marin A."/>
        </authorList>
    </citation>
    <scope>NUCLEOTIDE SEQUENCE [LARGE SCALE GENOMIC DNA]</scope>
    <source>
        <strain evidence="2 3">ErCipseudotaxifoliae</strain>
    </source>
</reference>
<gene>
    <name evidence="2" type="primary">sspB</name>
    <name evidence="2" type="ORF">ERCIPSTX3056_139</name>
</gene>
<accession>A0A451DJ55</accession>